<dbReference type="Pfam" id="PF00912">
    <property type="entry name" value="Transgly"/>
    <property type="match status" value="1"/>
</dbReference>
<dbReference type="GO" id="GO:0008955">
    <property type="term" value="F:peptidoglycan glycosyltransferase activity"/>
    <property type="evidence" value="ECO:0007669"/>
    <property type="project" value="UniProtKB-EC"/>
</dbReference>
<accession>A0A117ML78</accession>
<keyword evidence="1" id="KW-0121">Carboxypeptidase</keyword>
<comment type="caution">
    <text evidence="12">The sequence shown here is derived from an EMBL/GenBank/DDBJ whole genome shotgun (WGS) entry which is preliminary data.</text>
</comment>
<evidence type="ECO:0000259" key="10">
    <source>
        <dbReference type="Pfam" id="PF00905"/>
    </source>
</evidence>
<dbReference type="Gene3D" id="3.40.710.10">
    <property type="entry name" value="DD-peptidase/beta-lactamase superfamily"/>
    <property type="match status" value="1"/>
</dbReference>
<evidence type="ECO:0000256" key="1">
    <source>
        <dbReference type="ARBA" id="ARBA00022645"/>
    </source>
</evidence>
<dbReference type="AlphaFoldDB" id="A0A117ML78"/>
<evidence type="ECO:0000256" key="3">
    <source>
        <dbReference type="ARBA" id="ARBA00022676"/>
    </source>
</evidence>
<dbReference type="GO" id="GO:0009002">
    <property type="term" value="F:serine-type D-Ala-D-Ala carboxypeptidase activity"/>
    <property type="evidence" value="ECO:0007669"/>
    <property type="project" value="UniProtKB-EC"/>
</dbReference>
<dbReference type="InterPro" id="IPR036950">
    <property type="entry name" value="PBP_transglycosylase"/>
</dbReference>
<dbReference type="InterPro" id="IPR023346">
    <property type="entry name" value="Lysozyme-like_dom_sf"/>
</dbReference>
<dbReference type="InterPro" id="IPR001264">
    <property type="entry name" value="Glyco_trans_51"/>
</dbReference>
<feature type="region of interest" description="Disordered" evidence="9">
    <location>
        <begin position="385"/>
        <end position="405"/>
    </location>
</feature>
<evidence type="ECO:0000256" key="7">
    <source>
        <dbReference type="ARBA" id="ARBA00034000"/>
    </source>
</evidence>
<evidence type="ECO:0000256" key="4">
    <source>
        <dbReference type="ARBA" id="ARBA00022679"/>
    </source>
</evidence>
<dbReference type="Pfam" id="PF00905">
    <property type="entry name" value="Transpeptidase"/>
    <property type="match status" value="1"/>
</dbReference>
<dbReference type="PANTHER" id="PTHR32282">
    <property type="entry name" value="BINDING PROTEIN TRANSPEPTIDASE, PUTATIVE-RELATED"/>
    <property type="match status" value="1"/>
</dbReference>
<evidence type="ECO:0000256" key="8">
    <source>
        <dbReference type="ARBA" id="ARBA00049902"/>
    </source>
</evidence>
<keyword evidence="3" id="KW-0328">Glycosyltransferase</keyword>
<evidence type="ECO:0000256" key="9">
    <source>
        <dbReference type="SAM" id="MobiDB-lite"/>
    </source>
</evidence>
<dbReference type="PANTHER" id="PTHR32282:SF33">
    <property type="entry name" value="PEPTIDOGLYCAN GLYCOSYLTRANSFERASE"/>
    <property type="match status" value="1"/>
</dbReference>
<keyword evidence="6" id="KW-0511">Multifunctional enzyme</keyword>
<organism evidence="12 13">
    <name type="scientific">Actinoplanes awajinensis subsp. mycoplanecinus</name>
    <dbReference type="NCBI Taxonomy" id="135947"/>
    <lineage>
        <taxon>Bacteria</taxon>
        <taxon>Bacillati</taxon>
        <taxon>Actinomycetota</taxon>
        <taxon>Actinomycetes</taxon>
        <taxon>Micromonosporales</taxon>
        <taxon>Micromonosporaceae</taxon>
        <taxon>Actinoplanes</taxon>
    </lineage>
</organism>
<dbReference type="SUPFAM" id="SSF56601">
    <property type="entry name" value="beta-lactamase/transpeptidase-like"/>
    <property type="match status" value="1"/>
</dbReference>
<evidence type="ECO:0000256" key="6">
    <source>
        <dbReference type="ARBA" id="ARBA00023268"/>
    </source>
</evidence>
<name>A0A117ML78_9ACTN</name>
<dbReference type="GO" id="GO:0006508">
    <property type="term" value="P:proteolysis"/>
    <property type="evidence" value="ECO:0007669"/>
    <property type="project" value="UniProtKB-KW"/>
</dbReference>
<evidence type="ECO:0000256" key="5">
    <source>
        <dbReference type="ARBA" id="ARBA00022801"/>
    </source>
</evidence>
<keyword evidence="13" id="KW-1185">Reference proteome</keyword>
<dbReference type="GO" id="GO:0008658">
    <property type="term" value="F:penicillin binding"/>
    <property type="evidence" value="ECO:0007669"/>
    <property type="project" value="InterPro"/>
</dbReference>
<dbReference type="GO" id="GO:0009252">
    <property type="term" value="P:peptidoglycan biosynthetic process"/>
    <property type="evidence" value="ECO:0007669"/>
    <property type="project" value="TreeGrafter"/>
</dbReference>
<dbReference type="SUPFAM" id="SSF53955">
    <property type="entry name" value="Lysozyme-like"/>
    <property type="match status" value="1"/>
</dbReference>
<dbReference type="GO" id="GO:0030288">
    <property type="term" value="C:outer membrane-bounded periplasmic space"/>
    <property type="evidence" value="ECO:0007669"/>
    <property type="project" value="TreeGrafter"/>
</dbReference>
<dbReference type="InterPro" id="IPR001460">
    <property type="entry name" value="PCN-bd_Tpept"/>
</dbReference>
<dbReference type="Gene3D" id="1.10.3810.10">
    <property type="entry name" value="Biosynthetic peptidoglycan transglycosylase-like"/>
    <property type="match status" value="1"/>
</dbReference>
<dbReference type="InterPro" id="IPR050396">
    <property type="entry name" value="Glycosyltr_51/Transpeptidase"/>
</dbReference>
<comment type="catalytic activity">
    <reaction evidence="7">
        <text>Preferential cleavage: (Ac)2-L-Lys-D-Ala-|-D-Ala. Also transpeptidation of peptidyl-alanyl moieties that are N-acyl substituents of D-alanine.</text>
        <dbReference type="EC" id="3.4.16.4"/>
    </reaction>
</comment>
<sequence>MRRSGRGFAGKAASMILCGGLIGLFLAAALFPVAVMSPRLASPAGGAADSLPSYFLTFRPPQASRVYAADGTTPLAVFFNEFRTDVPLGDISQNMQNAIVAAEDRNFYHHHGVDLRGVFRSFVDNGKGGQRQGASTLTMQYVRMVRVAAATTPQQVLDASQDTLGRKVSEMAYAVQVEKQLSKSEILNRYLNLAPFGNSAYGVDAASRIYFRKSPQRLTVGEAALLAGMVKAPSGFDPTTTAGYPQAVQRRRYVIDAMVKTGAITPAQATAALAEPIPRHVATVGNGCLVAASHRWGFFCDYFRRWWDSQPAFGATTFQREQLLRNGGYRITTTMDVAATASAFRRIHQQISDHNRDALMLAAVQPGTGRVLALAANRRFAVDDPGRPANKLSSDPAKRARGLRGTYPDTVNPIITGGGGVDGYQAGSTFKLFTLVAALEAGLPLSTTITAGTRARTHYPIDPANPAACPGTHFYCPGNAGESEAGVYDMWSAFGHSVNTYFVPLEEQVGAQKVVDVAKRFGIQFRAPGDAAIADDPRAAAQWGAFTLGVSASTPLDLAGAYATLAADGRYCAPTPVSSIETADGGILHAGEPTCRQATTPDVARTALDAARCPVGDDAQLGDCAGSGTAPQARDAVGHPVFGKTGTTDNQRTAALVLGTTSFVVAGYLADPDWPSTTQHMSHTIVNPAVWNTVADYMRGEPGIQFRTPSDTRSESGGG</sequence>
<feature type="domain" description="Glycosyl transferase family 51" evidence="11">
    <location>
        <begin position="80"/>
        <end position="258"/>
    </location>
</feature>
<gene>
    <name evidence="12" type="ORF">ADL15_46115</name>
</gene>
<proteinExistence type="predicted"/>
<evidence type="ECO:0000259" key="11">
    <source>
        <dbReference type="Pfam" id="PF00912"/>
    </source>
</evidence>
<dbReference type="Proteomes" id="UP000053244">
    <property type="component" value="Unassembled WGS sequence"/>
</dbReference>
<evidence type="ECO:0000256" key="2">
    <source>
        <dbReference type="ARBA" id="ARBA00022670"/>
    </source>
</evidence>
<comment type="catalytic activity">
    <reaction evidence="8">
        <text>[GlcNAc-(1-&gt;4)-Mur2Ac(oyl-L-Ala-gamma-D-Glu-L-Lys-D-Ala-D-Ala)](n)-di-trans,octa-cis-undecaprenyl diphosphate + beta-D-GlcNAc-(1-&gt;4)-Mur2Ac(oyl-L-Ala-gamma-D-Glu-L-Lys-D-Ala-D-Ala)-di-trans,octa-cis-undecaprenyl diphosphate = [GlcNAc-(1-&gt;4)-Mur2Ac(oyl-L-Ala-gamma-D-Glu-L-Lys-D-Ala-D-Ala)](n+1)-di-trans,octa-cis-undecaprenyl diphosphate + di-trans,octa-cis-undecaprenyl diphosphate + H(+)</text>
        <dbReference type="Rhea" id="RHEA:23708"/>
        <dbReference type="Rhea" id="RHEA-COMP:9602"/>
        <dbReference type="Rhea" id="RHEA-COMP:9603"/>
        <dbReference type="ChEBI" id="CHEBI:15378"/>
        <dbReference type="ChEBI" id="CHEBI:58405"/>
        <dbReference type="ChEBI" id="CHEBI:60033"/>
        <dbReference type="ChEBI" id="CHEBI:78435"/>
        <dbReference type="EC" id="2.4.99.28"/>
    </reaction>
</comment>
<dbReference type="InterPro" id="IPR012338">
    <property type="entry name" value="Beta-lactam/transpept-like"/>
</dbReference>
<feature type="domain" description="Penicillin-binding protein transpeptidase" evidence="10">
    <location>
        <begin position="363"/>
        <end position="649"/>
    </location>
</feature>
<protein>
    <submittedName>
        <fullName evidence="12">Glycosyl transferase</fullName>
    </submittedName>
</protein>
<evidence type="ECO:0000313" key="12">
    <source>
        <dbReference type="EMBL" id="KUL23547.1"/>
    </source>
</evidence>
<reference evidence="12 13" key="1">
    <citation type="submission" date="2015-10" db="EMBL/GenBank/DDBJ databases">
        <authorList>
            <person name="Gilbert D.G."/>
        </authorList>
    </citation>
    <scope>NUCLEOTIDE SEQUENCE [LARGE SCALE GENOMIC DNA]</scope>
    <source>
        <strain evidence="12 13">NRRL B-16712</strain>
    </source>
</reference>
<evidence type="ECO:0000313" key="13">
    <source>
        <dbReference type="Proteomes" id="UP000053244"/>
    </source>
</evidence>
<keyword evidence="2" id="KW-0645">Protease</keyword>
<keyword evidence="4 12" id="KW-0808">Transferase</keyword>
<dbReference type="EMBL" id="LLZH01000331">
    <property type="protein sequence ID" value="KUL23547.1"/>
    <property type="molecule type" value="Genomic_DNA"/>
</dbReference>
<keyword evidence="5" id="KW-0378">Hydrolase</keyword>